<accession>A0A9N9FXE9</accession>
<dbReference type="InterPro" id="IPR001878">
    <property type="entry name" value="Znf_CCHC"/>
</dbReference>
<feature type="region of interest" description="Disordered" evidence="2">
    <location>
        <begin position="130"/>
        <end position="184"/>
    </location>
</feature>
<organism evidence="4 5">
    <name type="scientific">Acaulospora morrowiae</name>
    <dbReference type="NCBI Taxonomy" id="94023"/>
    <lineage>
        <taxon>Eukaryota</taxon>
        <taxon>Fungi</taxon>
        <taxon>Fungi incertae sedis</taxon>
        <taxon>Mucoromycota</taxon>
        <taxon>Glomeromycotina</taxon>
        <taxon>Glomeromycetes</taxon>
        <taxon>Diversisporales</taxon>
        <taxon>Acaulosporaceae</taxon>
        <taxon>Acaulospora</taxon>
    </lineage>
</organism>
<comment type="caution">
    <text evidence="4">The sequence shown here is derived from an EMBL/GenBank/DDBJ whole genome shotgun (WGS) entry which is preliminary data.</text>
</comment>
<protein>
    <submittedName>
        <fullName evidence="4">11351_t:CDS:1</fullName>
    </submittedName>
</protein>
<dbReference type="EMBL" id="CAJVPV010004258">
    <property type="protein sequence ID" value="CAG8569606.1"/>
    <property type="molecule type" value="Genomic_DNA"/>
</dbReference>
<feature type="compositionally biased region" description="Basic and acidic residues" evidence="2">
    <location>
        <begin position="161"/>
        <end position="173"/>
    </location>
</feature>
<evidence type="ECO:0000256" key="1">
    <source>
        <dbReference type="PROSITE-ProRule" id="PRU00047"/>
    </source>
</evidence>
<keyword evidence="1" id="KW-0862">Zinc</keyword>
<dbReference type="Proteomes" id="UP000789342">
    <property type="component" value="Unassembled WGS sequence"/>
</dbReference>
<name>A0A9N9FXE9_9GLOM</name>
<dbReference type="GO" id="GO:0008270">
    <property type="term" value="F:zinc ion binding"/>
    <property type="evidence" value="ECO:0007669"/>
    <property type="project" value="UniProtKB-KW"/>
</dbReference>
<dbReference type="SUPFAM" id="SSF57756">
    <property type="entry name" value="Retrovirus zinc finger-like domains"/>
    <property type="match status" value="1"/>
</dbReference>
<dbReference type="AlphaFoldDB" id="A0A9N9FXE9"/>
<reference evidence="4" key="1">
    <citation type="submission" date="2021-06" db="EMBL/GenBank/DDBJ databases">
        <authorList>
            <person name="Kallberg Y."/>
            <person name="Tangrot J."/>
            <person name="Rosling A."/>
        </authorList>
    </citation>
    <scope>NUCLEOTIDE SEQUENCE</scope>
    <source>
        <strain evidence="4">CL551</strain>
    </source>
</reference>
<proteinExistence type="predicted"/>
<evidence type="ECO:0000313" key="4">
    <source>
        <dbReference type="EMBL" id="CAG8569606.1"/>
    </source>
</evidence>
<evidence type="ECO:0000313" key="5">
    <source>
        <dbReference type="Proteomes" id="UP000789342"/>
    </source>
</evidence>
<evidence type="ECO:0000256" key="2">
    <source>
        <dbReference type="SAM" id="MobiDB-lite"/>
    </source>
</evidence>
<gene>
    <name evidence="4" type="ORF">AMORRO_LOCUS6401</name>
</gene>
<feature type="domain" description="CCHC-type" evidence="3">
    <location>
        <begin position="34"/>
        <end position="47"/>
    </location>
</feature>
<evidence type="ECO:0000259" key="3">
    <source>
        <dbReference type="PROSITE" id="PS50158"/>
    </source>
</evidence>
<dbReference type="PROSITE" id="PS50158">
    <property type="entry name" value="ZF_CCHC"/>
    <property type="match status" value="1"/>
</dbReference>
<dbReference type="InterPro" id="IPR036875">
    <property type="entry name" value="Znf_CCHC_sf"/>
</dbReference>
<keyword evidence="1" id="KW-0863">Zinc-finger</keyword>
<sequence length="184" mass="21478">MQMLAANYAKLSTTMTTPSGARTRGRMDIRDITCFKCDNKNHYTRDCVAERTNHRNEVSTQGTKQESEAQYVELMECENKVYHITNRYQLYNRTRADRKTGPVWEGRLRNHTTDARAEKIQDPMIEGEAQVEELPTTPEEPEEIAVDEGIRQIEVDEELGQEERARRLTDQKKRQTKPSYYETS</sequence>
<keyword evidence="5" id="KW-1185">Reference proteome</keyword>
<keyword evidence="1" id="KW-0479">Metal-binding</keyword>
<dbReference type="GO" id="GO:0003676">
    <property type="term" value="F:nucleic acid binding"/>
    <property type="evidence" value="ECO:0007669"/>
    <property type="project" value="InterPro"/>
</dbReference>